<evidence type="ECO:0000256" key="1">
    <source>
        <dbReference type="SAM" id="MobiDB-lite"/>
    </source>
</evidence>
<comment type="caution">
    <text evidence="2">The sequence shown here is derived from an EMBL/GenBank/DDBJ whole genome shotgun (WGS) entry which is preliminary data.</text>
</comment>
<organism evidence="2 3">
    <name type="scientific">Burkholderia contaminans</name>
    <dbReference type="NCBI Taxonomy" id="488447"/>
    <lineage>
        <taxon>Bacteria</taxon>
        <taxon>Pseudomonadati</taxon>
        <taxon>Pseudomonadota</taxon>
        <taxon>Betaproteobacteria</taxon>
        <taxon>Burkholderiales</taxon>
        <taxon>Burkholderiaceae</taxon>
        <taxon>Burkholderia</taxon>
        <taxon>Burkholderia cepacia complex</taxon>
    </lineage>
</organism>
<evidence type="ECO:0000313" key="3">
    <source>
        <dbReference type="Proteomes" id="UP000277921"/>
    </source>
</evidence>
<dbReference type="Proteomes" id="UP000277921">
    <property type="component" value="Unassembled WGS sequence"/>
</dbReference>
<sequence>MEIARFPCSSFPLRPLAMTLLFTIADAAAAQRCRYTVSPPSSRTCATTRLRSRALPRTDPQRAQRRPPQISAPPGPGLSRR</sequence>
<reference evidence="2 3" key="1">
    <citation type="submission" date="2018-08" db="EMBL/GenBank/DDBJ databases">
        <title>Comparative analysis of Burkholderia isolates from Puerto Rico.</title>
        <authorList>
            <person name="Hall C."/>
            <person name="Sahl J."/>
            <person name="Wagner D."/>
        </authorList>
    </citation>
    <scope>NUCLEOTIDE SEQUENCE [LARGE SCALE GENOMIC DNA]</scope>
    <source>
        <strain evidence="2 3">Bp9025</strain>
    </source>
</reference>
<accession>A0A3N8R5P1</accession>
<dbReference type="AlphaFoldDB" id="A0A3N8R5P1"/>
<protein>
    <submittedName>
        <fullName evidence="2">Uncharacterized protein</fullName>
    </submittedName>
</protein>
<feature type="compositionally biased region" description="Pro residues" evidence="1">
    <location>
        <begin position="70"/>
        <end position="81"/>
    </location>
</feature>
<proteinExistence type="predicted"/>
<name>A0A3N8R5P1_9BURK</name>
<feature type="compositionally biased region" description="Polar residues" evidence="1">
    <location>
        <begin position="38"/>
        <end position="49"/>
    </location>
</feature>
<dbReference type="EMBL" id="QTQV01000009">
    <property type="protein sequence ID" value="RQT14889.1"/>
    <property type="molecule type" value="Genomic_DNA"/>
</dbReference>
<evidence type="ECO:0000313" key="2">
    <source>
        <dbReference type="EMBL" id="RQT14889.1"/>
    </source>
</evidence>
<gene>
    <name evidence="2" type="ORF">DF051_17155</name>
</gene>
<feature type="region of interest" description="Disordered" evidence="1">
    <location>
        <begin position="38"/>
        <end position="81"/>
    </location>
</feature>